<feature type="compositionally biased region" description="Basic residues" evidence="1">
    <location>
        <begin position="437"/>
        <end position="446"/>
    </location>
</feature>
<dbReference type="Proteomes" id="UP001165060">
    <property type="component" value="Unassembled WGS sequence"/>
</dbReference>
<feature type="compositionally biased region" description="Low complexity" evidence="1">
    <location>
        <begin position="336"/>
        <end position="351"/>
    </location>
</feature>
<gene>
    <name evidence="4" type="ORF">TeGR_g3497</name>
</gene>
<accession>A0ABQ6N2T6</accession>
<dbReference type="PANTHER" id="PTHR21567:SF87">
    <property type="entry name" value="CRESCERIN-LIKE PROTEIN CHE-12"/>
    <property type="match status" value="1"/>
</dbReference>
<dbReference type="InterPro" id="IPR034085">
    <property type="entry name" value="TOG"/>
</dbReference>
<feature type="region of interest" description="Disordered" evidence="1">
    <location>
        <begin position="145"/>
        <end position="172"/>
    </location>
</feature>
<dbReference type="InterPro" id="IPR011989">
    <property type="entry name" value="ARM-like"/>
</dbReference>
<feature type="signal peptide" evidence="2">
    <location>
        <begin position="1"/>
        <end position="17"/>
    </location>
</feature>
<feature type="region of interest" description="Disordered" evidence="1">
    <location>
        <begin position="549"/>
        <end position="634"/>
    </location>
</feature>
<dbReference type="SUPFAM" id="SSF48371">
    <property type="entry name" value="ARM repeat"/>
    <property type="match status" value="2"/>
</dbReference>
<dbReference type="SMART" id="SM01349">
    <property type="entry name" value="TOG"/>
    <property type="match status" value="2"/>
</dbReference>
<dbReference type="Pfam" id="PF12348">
    <property type="entry name" value="CLASP_N"/>
    <property type="match status" value="1"/>
</dbReference>
<dbReference type="EMBL" id="BRYB01003528">
    <property type="protein sequence ID" value="GMI38266.1"/>
    <property type="molecule type" value="Genomic_DNA"/>
</dbReference>
<sequence>MLLFGVVLPSLSPLLHCAALSGAATRALLAFAALCGVPPFLAAEVAEQGLEADDPRARLAAVRLCPRLVGFIGRVGSRRQTFLCLLRGVVGRVRDVDDEIVANALVALADIRKQDPGELRERIADLDGVHGRLVEYYGDAIWEDTPAPTPRASPRSDIPSIPSSPSIPSRPPPRAVVRLGFLPPNLHKFLSSDTARSPETQPKLLRALAKTAELFLSSQSPSLVPHLPLLLDLLLYRPTGRLGARLASTDSADGMFIGDVGSGGDSSDSDELEESANTKFQRMMRVRSFGEMPLRQKKVVESSFQGDMGYDDGTNAAHPASYVPSWQSPNKAIEGPPASSAQPSPLSLSGPPSGGRPKRSSRLKPKATSDPRYAELKVDAGGGGAITANGSSSSLVPSPIQVMNRGAGDDSSDNDSSRASPMLHRDYSDDPNEVLKKRQASRRAGRRALSANNTDDRLDPRTGGDQNPGTPVQVGKYGPDGSRLSVEIAQNVGVHPLPLNTLNQMNMGEVKMDPSFESPIATKKGGGLFDEEKPLSGGKGYNIDMIMEIDGSGMTPDRGPHKAPQQQMSLATRRRRERAKKEQQQASLRKSGVGLVDDEEEAKKKKGGGGGAQKKTKAKKKAPLPDEEEPPASWATAAQTPTNHLSYHGEEHVSSSLRAESHDYLTTDDIRPSPNPQQELSKALNGVGTEEWPEIFHTLNSVRRLALHHPNLLGGHAHGILTAVLKSVDNLRSAVAKNAILTIADMWIGLGKSMDPELVLAAPVLLKRFADINGFLNEVAEECISTIIEHASPARMLSAILSSATSKLPTVRAKAANVACRCVEVMPEGKLNRTRELEKLLSMLPQFCQDKNGETRTNGRQIAALLIKRGIVGDDKMQMVLPGDVYQRVEQSLRTGLYSTPAKRLSLSGANVNASIDSTITMDDLGDDSLGVSGLNFSSPPGLYETSPELESLQELYKQMRGSDWKERIDAVNECMNLLVSNTDKIFNSGKLLQVFDRLCERLADGNQKVNAVTLTGMVKVVNMLRDRLDGVLGVFVPALCGNLSRTPKLVSLAKNVIDAVVGCVSPEKLLGAFAQQFENGNFRVKSFVIAKFGDLAVRMLGPGPALGRSAAAGIARWVVPVVVKAMGDSRAEVKKANEGLVMTLYSVMGDALFEVAGREEDRKAIKALIGVY</sequence>
<feature type="region of interest" description="Disordered" evidence="1">
    <location>
        <begin position="388"/>
        <end position="473"/>
    </location>
</feature>
<feature type="domain" description="TOG" evidence="3">
    <location>
        <begin position="663"/>
        <end position="895"/>
    </location>
</feature>
<evidence type="ECO:0000256" key="2">
    <source>
        <dbReference type="SAM" id="SignalP"/>
    </source>
</evidence>
<feature type="domain" description="TOG" evidence="3">
    <location>
        <begin position="942"/>
        <end position="1166"/>
    </location>
</feature>
<evidence type="ECO:0000313" key="5">
    <source>
        <dbReference type="Proteomes" id="UP001165060"/>
    </source>
</evidence>
<feature type="compositionally biased region" description="Low complexity" evidence="1">
    <location>
        <begin position="150"/>
        <end position="167"/>
    </location>
</feature>
<keyword evidence="2" id="KW-0732">Signal</keyword>
<feature type="compositionally biased region" description="Basic residues" evidence="1">
    <location>
        <begin position="356"/>
        <end position="365"/>
    </location>
</feature>
<feature type="region of interest" description="Disordered" evidence="1">
    <location>
        <begin position="253"/>
        <end position="279"/>
    </location>
</feature>
<evidence type="ECO:0000259" key="3">
    <source>
        <dbReference type="SMART" id="SM01349"/>
    </source>
</evidence>
<dbReference type="InterPro" id="IPR024395">
    <property type="entry name" value="CLASP_N_dom"/>
</dbReference>
<evidence type="ECO:0000256" key="1">
    <source>
        <dbReference type="SAM" id="MobiDB-lite"/>
    </source>
</evidence>
<protein>
    <recommendedName>
        <fullName evidence="3">TOG domain-containing protein</fullName>
    </recommendedName>
</protein>
<comment type="caution">
    <text evidence="4">The sequence shown here is derived from an EMBL/GenBank/DDBJ whole genome shotgun (WGS) entry which is preliminary data.</text>
</comment>
<feature type="chain" id="PRO_5045355648" description="TOG domain-containing protein" evidence="2">
    <location>
        <begin position="18"/>
        <end position="1173"/>
    </location>
</feature>
<evidence type="ECO:0000313" key="4">
    <source>
        <dbReference type="EMBL" id="GMI38266.1"/>
    </source>
</evidence>
<organism evidence="4 5">
    <name type="scientific">Tetraparma gracilis</name>
    <dbReference type="NCBI Taxonomy" id="2962635"/>
    <lineage>
        <taxon>Eukaryota</taxon>
        <taxon>Sar</taxon>
        <taxon>Stramenopiles</taxon>
        <taxon>Ochrophyta</taxon>
        <taxon>Bolidophyceae</taxon>
        <taxon>Parmales</taxon>
        <taxon>Triparmaceae</taxon>
        <taxon>Tetraparma</taxon>
    </lineage>
</organism>
<name>A0ABQ6N2T6_9STRA</name>
<feature type="compositionally biased region" description="Basic and acidic residues" evidence="1">
    <location>
        <begin position="423"/>
        <end position="436"/>
    </location>
</feature>
<dbReference type="PANTHER" id="PTHR21567">
    <property type="entry name" value="CLASP"/>
    <property type="match status" value="1"/>
</dbReference>
<dbReference type="InterPro" id="IPR016024">
    <property type="entry name" value="ARM-type_fold"/>
</dbReference>
<feature type="region of interest" description="Disordered" evidence="1">
    <location>
        <begin position="310"/>
        <end position="374"/>
    </location>
</feature>
<reference evidence="4 5" key="1">
    <citation type="journal article" date="2023" name="Commun. Biol.">
        <title>Genome analysis of Parmales, the sister group of diatoms, reveals the evolutionary specialization of diatoms from phago-mixotrophs to photoautotrophs.</title>
        <authorList>
            <person name="Ban H."/>
            <person name="Sato S."/>
            <person name="Yoshikawa S."/>
            <person name="Yamada K."/>
            <person name="Nakamura Y."/>
            <person name="Ichinomiya M."/>
            <person name="Sato N."/>
            <person name="Blanc-Mathieu R."/>
            <person name="Endo H."/>
            <person name="Kuwata A."/>
            <person name="Ogata H."/>
        </authorList>
    </citation>
    <scope>NUCLEOTIDE SEQUENCE [LARGE SCALE GENOMIC DNA]</scope>
</reference>
<dbReference type="Gene3D" id="1.25.10.10">
    <property type="entry name" value="Leucine-rich Repeat Variant"/>
    <property type="match status" value="2"/>
</dbReference>
<proteinExistence type="predicted"/>
<keyword evidence="5" id="KW-1185">Reference proteome</keyword>